<evidence type="ECO:0000256" key="5">
    <source>
        <dbReference type="ARBA" id="ARBA00022741"/>
    </source>
</evidence>
<accession>A0AAD4NHG7</accession>
<dbReference type="GO" id="GO:0000448">
    <property type="term" value="P:cleavage in ITS2 between 5.8S rRNA and LSU-rRNA of tricistronic rRNA transcript (SSU-rRNA, 5.8S rRNA, LSU-rRNA)"/>
    <property type="evidence" value="ECO:0007669"/>
    <property type="project" value="TreeGrafter"/>
</dbReference>
<gene>
    <name evidence="11" type="ORF">DdX_00481</name>
</gene>
<dbReference type="PANTHER" id="PTHR12755:SF3">
    <property type="entry name" value="POLYNUCLEOTIDE 5'-HYDROXYL-KINASE NOL9"/>
    <property type="match status" value="1"/>
</dbReference>
<dbReference type="GO" id="GO:0051731">
    <property type="term" value="F:polynucleotide 5'-hydroxyl-kinase activity"/>
    <property type="evidence" value="ECO:0007669"/>
    <property type="project" value="InterPro"/>
</dbReference>
<keyword evidence="6" id="KW-0418">Kinase</keyword>
<keyword evidence="5" id="KW-0547">Nucleotide-binding</keyword>
<evidence type="ECO:0000256" key="1">
    <source>
        <dbReference type="ARBA" id="ARBA00004604"/>
    </source>
</evidence>
<evidence type="ECO:0000259" key="9">
    <source>
        <dbReference type="Pfam" id="PF16575"/>
    </source>
</evidence>
<keyword evidence="3" id="KW-0698">rRNA processing</keyword>
<keyword evidence="12" id="KW-1185">Reference proteome</keyword>
<dbReference type="GO" id="GO:0005524">
    <property type="term" value="F:ATP binding"/>
    <property type="evidence" value="ECO:0007669"/>
    <property type="project" value="UniProtKB-KW"/>
</dbReference>
<feature type="domain" description="Clp1 P-loop" evidence="9">
    <location>
        <begin position="215"/>
        <end position="397"/>
    </location>
</feature>
<dbReference type="Pfam" id="PF25467">
    <property type="entry name" value="NOL9_C"/>
    <property type="match status" value="1"/>
</dbReference>
<dbReference type="Pfam" id="PF16575">
    <property type="entry name" value="CLP1_P"/>
    <property type="match status" value="1"/>
</dbReference>
<dbReference type="InterPro" id="IPR057570">
    <property type="entry name" value="NOL9_C"/>
</dbReference>
<evidence type="ECO:0000313" key="11">
    <source>
        <dbReference type="EMBL" id="KAI1728311.1"/>
    </source>
</evidence>
<keyword evidence="4" id="KW-0808">Transferase</keyword>
<comment type="similarity">
    <text evidence="2">Belongs to the Clp1 family. NOL9/GRC3 subfamily.</text>
</comment>
<organism evidence="11 12">
    <name type="scientific">Ditylenchus destructor</name>
    <dbReference type="NCBI Taxonomy" id="166010"/>
    <lineage>
        <taxon>Eukaryota</taxon>
        <taxon>Metazoa</taxon>
        <taxon>Ecdysozoa</taxon>
        <taxon>Nematoda</taxon>
        <taxon>Chromadorea</taxon>
        <taxon>Rhabditida</taxon>
        <taxon>Tylenchina</taxon>
        <taxon>Tylenchomorpha</taxon>
        <taxon>Sphaerularioidea</taxon>
        <taxon>Anguinidae</taxon>
        <taxon>Anguininae</taxon>
        <taxon>Ditylenchus</taxon>
    </lineage>
</organism>
<sequence>MVSSVQQIVNPACVNAAAYSQYFACVDMDLSVLIVPQEGVRIMGAFAFQVLFGQVEANGYLCKGRKYNAKNFIHTSHPNTHVPLYFKLKMESPLGNVRDVVTSRLREIVSHPMNIATAIEGRQPCAIVLVKLQPDISSRIIRQHNEAIFRPAIRHQDEKVMVGPTCYIIPPFSNLVSEPGFQLPAMSLYNASEQSVINEIIAKISLDGGPILILGSKGVGKSTLMRYLVNEMLSRINGRKIFLLDTDVGQSEVGPPGCISLTHIEKPLLGASFASQQRWFNDSYFFGSNSPAVHFDLYLNQISTLLSNYRARENSKNSLLFVNAIGWVEEPGGEILRNLVEMVAPKVLINIECSGAVSFRVPDHYLSRTIKFQRKIFESQRSTTSAATLRAYLVAGYLAQCFDLYPAPSLADLRFSNIQSFRVKFSTISVYFHSDLSHIADKHILCVLNCALVALCEVEKEFENHFETNLVGNSGQLPSRLVQKKSDNGNLCSAMLRCYGYGLIRAIDMEKQLFYIITPVESEILSKVKVFALGHELQTPAMLLDTQSYEPAPYLVELGENVDGNEKKFFSPLRRVGGVNRHLASRITGHIMRRGARYQGSFNMMGQGTTRKPLGLLTASKRIGK</sequence>
<dbReference type="GO" id="GO:0005730">
    <property type="term" value="C:nucleolus"/>
    <property type="evidence" value="ECO:0007669"/>
    <property type="project" value="UniProtKB-SubCell"/>
</dbReference>
<evidence type="ECO:0000256" key="4">
    <source>
        <dbReference type="ARBA" id="ARBA00022679"/>
    </source>
</evidence>
<evidence type="ECO:0000256" key="7">
    <source>
        <dbReference type="ARBA" id="ARBA00022840"/>
    </source>
</evidence>
<dbReference type="InterPro" id="IPR027417">
    <property type="entry name" value="P-loop_NTPase"/>
</dbReference>
<dbReference type="AlphaFoldDB" id="A0AAD4NHG7"/>
<evidence type="ECO:0000256" key="8">
    <source>
        <dbReference type="ARBA" id="ARBA00023242"/>
    </source>
</evidence>
<proteinExistence type="inferred from homology"/>
<comment type="caution">
    <text evidence="11">The sequence shown here is derived from an EMBL/GenBank/DDBJ whole genome shotgun (WGS) entry which is preliminary data.</text>
</comment>
<evidence type="ECO:0000256" key="2">
    <source>
        <dbReference type="ARBA" id="ARBA00011003"/>
    </source>
</evidence>
<name>A0AAD4NHG7_9BILA</name>
<evidence type="ECO:0000256" key="6">
    <source>
        <dbReference type="ARBA" id="ARBA00022777"/>
    </source>
</evidence>
<dbReference type="PANTHER" id="PTHR12755">
    <property type="entry name" value="CLEAVAGE/POLYADENYLATION FACTOR IA SUBUNIT CLP1P"/>
    <property type="match status" value="1"/>
</dbReference>
<dbReference type="InterPro" id="IPR045116">
    <property type="entry name" value="Clp1/Grc3"/>
</dbReference>
<dbReference type="EMBL" id="JAKKPZ010000001">
    <property type="protein sequence ID" value="KAI1728311.1"/>
    <property type="molecule type" value="Genomic_DNA"/>
</dbReference>
<feature type="domain" description="NOL9 C-terminal" evidence="10">
    <location>
        <begin position="495"/>
        <end position="536"/>
    </location>
</feature>
<keyword evidence="7" id="KW-0067">ATP-binding</keyword>
<evidence type="ECO:0000256" key="3">
    <source>
        <dbReference type="ARBA" id="ARBA00022552"/>
    </source>
</evidence>
<dbReference type="InterPro" id="IPR032319">
    <property type="entry name" value="CLP1_P"/>
</dbReference>
<comment type="subcellular location">
    <subcellularLocation>
        <location evidence="1">Nucleus</location>
        <location evidence="1">Nucleolus</location>
    </subcellularLocation>
</comment>
<protein>
    <submittedName>
        <fullName evidence="11">mRNA cleavage and polyadenylation factor CLP1 p-loop domain-containing protein</fullName>
    </submittedName>
</protein>
<keyword evidence="8" id="KW-0539">Nucleus</keyword>
<dbReference type="Proteomes" id="UP001201812">
    <property type="component" value="Unassembled WGS sequence"/>
</dbReference>
<dbReference type="Gene3D" id="3.40.50.300">
    <property type="entry name" value="P-loop containing nucleotide triphosphate hydrolases"/>
    <property type="match status" value="1"/>
</dbReference>
<reference evidence="11" key="1">
    <citation type="submission" date="2022-01" db="EMBL/GenBank/DDBJ databases">
        <title>Genome Sequence Resource for Two Populations of Ditylenchus destructor, the Migratory Endoparasitic Phytonematode.</title>
        <authorList>
            <person name="Zhang H."/>
            <person name="Lin R."/>
            <person name="Xie B."/>
        </authorList>
    </citation>
    <scope>NUCLEOTIDE SEQUENCE</scope>
    <source>
        <strain evidence="11">BazhouSP</strain>
    </source>
</reference>
<dbReference type="SUPFAM" id="SSF52540">
    <property type="entry name" value="P-loop containing nucleoside triphosphate hydrolases"/>
    <property type="match status" value="1"/>
</dbReference>
<evidence type="ECO:0000313" key="12">
    <source>
        <dbReference type="Proteomes" id="UP001201812"/>
    </source>
</evidence>
<evidence type="ECO:0000259" key="10">
    <source>
        <dbReference type="Pfam" id="PF25467"/>
    </source>
</evidence>